<accession>A0AAW0ZJV9</accession>
<name>A0AAW0ZJV9_9HYME</name>
<gene>
    <name evidence="2" type="ORF">QLX08_008554</name>
</gene>
<dbReference type="AlphaFoldDB" id="A0AAW0ZJV9"/>
<evidence type="ECO:0000313" key="3">
    <source>
        <dbReference type="Proteomes" id="UP001432146"/>
    </source>
</evidence>
<comment type="caution">
    <text evidence="2">The sequence shown here is derived from an EMBL/GenBank/DDBJ whole genome shotgun (WGS) entry which is preliminary data.</text>
</comment>
<keyword evidence="3" id="KW-1185">Reference proteome</keyword>
<organism evidence="2 3">
    <name type="scientific">Tetragonisca angustula</name>
    <dbReference type="NCBI Taxonomy" id="166442"/>
    <lineage>
        <taxon>Eukaryota</taxon>
        <taxon>Metazoa</taxon>
        <taxon>Ecdysozoa</taxon>
        <taxon>Arthropoda</taxon>
        <taxon>Hexapoda</taxon>
        <taxon>Insecta</taxon>
        <taxon>Pterygota</taxon>
        <taxon>Neoptera</taxon>
        <taxon>Endopterygota</taxon>
        <taxon>Hymenoptera</taxon>
        <taxon>Apocrita</taxon>
        <taxon>Aculeata</taxon>
        <taxon>Apoidea</taxon>
        <taxon>Anthophila</taxon>
        <taxon>Apidae</taxon>
        <taxon>Tetragonisca</taxon>
    </lineage>
</organism>
<evidence type="ECO:0000313" key="2">
    <source>
        <dbReference type="EMBL" id="KAK9297895.1"/>
    </source>
</evidence>
<reference evidence="2 3" key="1">
    <citation type="submission" date="2024-05" db="EMBL/GenBank/DDBJ databases">
        <title>The nuclear and mitochondrial genome assemblies of Tetragonisca angustula (Apidae: Meliponini), a tiny yet remarkable pollinator in the Neotropics.</title>
        <authorList>
            <person name="Ferrari R."/>
            <person name="Ricardo P.C."/>
            <person name="Dias F.C."/>
            <person name="Araujo N.S."/>
            <person name="Soares D.O."/>
            <person name="Zhou Q.-S."/>
            <person name="Zhu C.-D."/>
            <person name="Coutinho L."/>
            <person name="Airas M.C."/>
            <person name="Batista T.M."/>
        </authorList>
    </citation>
    <scope>NUCLEOTIDE SEQUENCE [LARGE SCALE GENOMIC DNA]</scope>
    <source>
        <strain evidence="2">ASF017062</strain>
        <tissue evidence="2">Abdomen</tissue>
    </source>
</reference>
<evidence type="ECO:0000256" key="1">
    <source>
        <dbReference type="SAM" id="MobiDB-lite"/>
    </source>
</evidence>
<feature type="region of interest" description="Disordered" evidence="1">
    <location>
        <begin position="1"/>
        <end position="79"/>
    </location>
</feature>
<feature type="compositionally biased region" description="Gly residues" evidence="1">
    <location>
        <begin position="53"/>
        <end position="69"/>
    </location>
</feature>
<protein>
    <submittedName>
        <fullName evidence="2">Uncharacterized protein</fullName>
    </submittedName>
</protein>
<sequence>MLNSDFSRPTSVDNVGYGRSDARQQSRERDQRKGNRKSGKGRMYNRGNTTNDGGDGNGGGGGGGGGGGSVSAAMEETSRVTARLRSTGCCGGCNWIQLSRVKSVTALSCQFSILRLSIRYSYDTAH</sequence>
<proteinExistence type="predicted"/>
<feature type="compositionally biased region" description="Basic and acidic residues" evidence="1">
    <location>
        <begin position="20"/>
        <end position="33"/>
    </location>
</feature>
<feature type="compositionally biased region" description="Polar residues" evidence="1">
    <location>
        <begin position="1"/>
        <end position="13"/>
    </location>
</feature>
<dbReference type="EMBL" id="JAWNGG020000183">
    <property type="protein sequence ID" value="KAK9297895.1"/>
    <property type="molecule type" value="Genomic_DNA"/>
</dbReference>
<dbReference type="Proteomes" id="UP001432146">
    <property type="component" value="Unassembled WGS sequence"/>
</dbReference>